<feature type="domain" description="TIL" evidence="2">
    <location>
        <begin position="128"/>
        <end position="183"/>
    </location>
</feature>
<sequence>MKINPREETLKEEDEEPRPSTRHKEITNLIIKLELCSYFLVIEMLSWVLPFLGILSRTHIPTNEVQCNLRVTNGTVICVGDLDKTFCQVTCDGKFQGEFHCSTDEGWKEKLPYCVKEAKDLSFSIAICSKEEVYSECQGHCERTCSDLDKPSFCAPNVCVGSCVCGEGLVRGSDGKCVSADSCTGTERAVADVKALACDPGQCMRSCPLNPFLRQYGGICQNGRCVCIKPQ</sequence>
<gene>
    <name evidence="3" type="ORF">LARSCL_LOCUS15907</name>
</gene>
<evidence type="ECO:0000313" key="3">
    <source>
        <dbReference type="EMBL" id="CAL1289392.1"/>
    </source>
</evidence>
<reference evidence="3 4" key="1">
    <citation type="submission" date="2024-04" db="EMBL/GenBank/DDBJ databases">
        <authorList>
            <person name="Rising A."/>
            <person name="Reimegard J."/>
            <person name="Sonavane S."/>
            <person name="Akerstrom W."/>
            <person name="Nylinder S."/>
            <person name="Hedman E."/>
            <person name="Kallberg Y."/>
        </authorList>
    </citation>
    <scope>NUCLEOTIDE SEQUENCE [LARGE SCALE GENOMIC DNA]</scope>
</reference>
<protein>
    <recommendedName>
        <fullName evidence="2">TIL domain-containing protein</fullName>
    </recommendedName>
</protein>
<dbReference type="Pfam" id="PF01826">
    <property type="entry name" value="TIL"/>
    <property type="match status" value="1"/>
</dbReference>
<dbReference type="CDD" id="cd19941">
    <property type="entry name" value="TIL"/>
    <property type="match status" value="1"/>
</dbReference>
<comment type="caution">
    <text evidence="3">The sequence shown here is derived from an EMBL/GenBank/DDBJ whole genome shotgun (WGS) entry which is preliminary data.</text>
</comment>
<dbReference type="AlphaFoldDB" id="A0AAV2AZX7"/>
<dbReference type="EMBL" id="CAXIEN010000248">
    <property type="protein sequence ID" value="CAL1289392.1"/>
    <property type="molecule type" value="Genomic_DNA"/>
</dbReference>
<evidence type="ECO:0000259" key="2">
    <source>
        <dbReference type="Pfam" id="PF01826"/>
    </source>
</evidence>
<dbReference type="Gene3D" id="2.10.25.10">
    <property type="entry name" value="Laminin"/>
    <property type="match status" value="1"/>
</dbReference>
<evidence type="ECO:0000313" key="4">
    <source>
        <dbReference type="Proteomes" id="UP001497382"/>
    </source>
</evidence>
<feature type="region of interest" description="Disordered" evidence="1">
    <location>
        <begin position="1"/>
        <end position="21"/>
    </location>
</feature>
<dbReference type="SUPFAM" id="SSF57567">
    <property type="entry name" value="Serine protease inhibitors"/>
    <property type="match status" value="1"/>
</dbReference>
<proteinExistence type="predicted"/>
<name>A0AAV2AZX7_9ARAC</name>
<accession>A0AAV2AZX7</accession>
<keyword evidence="4" id="KW-1185">Reference proteome</keyword>
<organism evidence="3 4">
    <name type="scientific">Larinioides sclopetarius</name>
    <dbReference type="NCBI Taxonomy" id="280406"/>
    <lineage>
        <taxon>Eukaryota</taxon>
        <taxon>Metazoa</taxon>
        <taxon>Ecdysozoa</taxon>
        <taxon>Arthropoda</taxon>
        <taxon>Chelicerata</taxon>
        <taxon>Arachnida</taxon>
        <taxon>Araneae</taxon>
        <taxon>Araneomorphae</taxon>
        <taxon>Entelegynae</taxon>
        <taxon>Araneoidea</taxon>
        <taxon>Araneidae</taxon>
        <taxon>Larinioides</taxon>
    </lineage>
</organism>
<evidence type="ECO:0000256" key="1">
    <source>
        <dbReference type="SAM" id="MobiDB-lite"/>
    </source>
</evidence>
<dbReference type="InterPro" id="IPR036084">
    <property type="entry name" value="Ser_inhib-like_sf"/>
</dbReference>
<dbReference type="InterPro" id="IPR002919">
    <property type="entry name" value="TIL_dom"/>
</dbReference>
<dbReference type="Proteomes" id="UP001497382">
    <property type="component" value="Unassembled WGS sequence"/>
</dbReference>